<feature type="compositionally biased region" description="Basic and acidic residues" evidence="1">
    <location>
        <begin position="41"/>
        <end position="51"/>
    </location>
</feature>
<protein>
    <submittedName>
        <fullName evidence="2">Uncharacterized protein</fullName>
    </submittedName>
</protein>
<dbReference type="EMBL" id="ATDN01000001">
    <property type="protein sequence ID" value="RWA24047.1"/>
    <property type="molecule type" value="Genomic_DNA"/>
</dbReference>
<dbReference type="Proteomes" id="UP000287177">
    <property type="component" value="Unassembled WGS sequence"/>
</dbReference>
<sequence>MTAETRADAPETGDQPDTPPDTDTAATDTLSADTDTPAADDAQHQDDGGDEHQDDGDDGNVVGRRLKKLRHENATLRQRAKTAEATVEHLQRQSADKAIKAAGLKPAAVWAIAELADVLDGRGGVDDRKLAAAIKQAAEQLGVQPPKRRTPRPGAGSPLRSGAGIPEGKPRGFADAFAPAHRNNT</sequence>
<feature type="region of interest" description="Disordered" evidence="1">
    <location>
        <begin position="1"/>
        <end position="96"/>
    </location>
</feature>
<organism evidence="2 3">
    <name type="scientific">Mycolicibacterium elephantis DSM 44368</name>
    <dbReference type="NCBI Taxonomy" id="1335622"/>
    <lineage>
        <taxon>Bacteria</taxon>
        <taxon>Bacillati</taxon>
        <taxon>Actinomycetota</taxon>
        <taxon>Actinomycetes</taxon>
        <taxon>Mycobacteriales</taxon>
        <taxon>Mycobacteriaceae</taxon>
        <taxon>Mycolicibacterium</taxon>
    </lineage>
</organism>
<feature type="compositionally biased region" description="Basic and acidic residues" evidence="1">
    <location>
        <begin position="86"/>
        <end position="96"/>
    </location>
</feature>
<keyword evidence="3" id="KW-1185">Reference proteome</keyword>
<dbReference type="AlphaFoldDB" id="A0A439E0W9"/>
<feature type="region of interest" description="Disordered" evidence="1">
    <location>
        <begin position="138"/>
        <end position="185"/>
    </location>
</feature>
<gene>
    <name evidence="2" type="ORF">MELE44368_02210</name>
</gene>
<evidence type="ECO:0000313" key="2">
    <source>
        <dbReference type="EMBL" id="RWA24047.1"/>
    </source>
</evidence>
<name>A0A439E0W9_9MYCO</name>
<evidence type="ECO:0000256" key="1">
    <source>
        <dbReference type="SAM" id="MobiDB-lite"/>
    </source>
</evidence>
<evidence type="ECO:0000313" key="3">
    <source>
        <dbReference type="Proteomes" id="UP000287177"/>
    </source>
</evidence>
<feature type="compositionally biased region" description="Low complexity" evidence="1">
    <location>
        <begin position="12"/>
        <end position="40"/>
    </location>
</feature>
<comment type="caution">
    <text evidence="2">The sequence shown here is derived from an EMBL/GenBank/DDBJ whole genome shotgun (WGS) entry which is preliminary data.</text>
</comment>
<accession>A0A439E0W9</accession>
<dbReference type="RefSeq" id="WP_128106962.1">
    <property type="nucleotide sequence ID" value="NZ_ATDN01000001.1"/>
</dbReference>
<reference evidence="2 3" key="1">
    <citation type="submission" date="2013-06" db="EMBL/GenBank/DDBJ databases">
        <title>The draft sequence of the Mycobacterium elephantis genome.</title>
        <authorList>
            <person name="Pettersson F.B."/>
            <person name="Das S."/>
            <person name="Dasgupta S."/>
            <person name="Bhattacharya A."/>
            <person name="Kirsebom L.A."/>
        </authorList>
    </citation>
    <scope>NUCLEOTIDE SEQUENCE [LARGE SCALE GENOMIC DNA]</scope>
    <source>
        <strain evidence="2 3">DSM 44368</strain>
    </source>
</reference>
<proteinExistence type="predicted"/>